<comment type="caution">
    <text evidence="1">The sequence shown here is derived from an EMBL/GenBank/DDBJ whole genome shotgun (WGS) entry which is preliminary data.</text>
</comment>
<organism evidence="1 2">
    <name type="scientific">Ambrosiozyma monospora</name>
    <name type="common">Yeast</name>
    <name type="synonym">Endomycopsis monosporus</name>
    <dbReference type="NCBI Taxonomy" id="43982"/>
    <lineage>
        <taxon>Eukaryota</taxon>
        <taxon>Fungi</taxon>
        <taxon>Dikarya</taxon>
        <taxon>Ascomycota</taxon>
        <taxon>Saccharomycotina</taxon>
        <taxon>Pichiomycetes</taxon>
        <taxon>Pichiales</taxon>
        <taxon>Pichiaceae</taxon>
        <taxon>Ambrosiozyma</taxon>
    </lineage>
</organism>
<evidence type="ECO:0000313" key="2">
    <source>
        <dbReference type="Proteomes" id="UP001165064"/>
    </source>
</evidence>
<accession>A0ACB5U8N2</accession>
<protein>
    <submittedName>
        <fullName evidence="1">Unnamed protein product</fullName>
    </submittedName>
</protein>
<keyword evidence="2" id="KW-1185">Reference proteome</keyword>
<reference evidence="1" key="1">
    <citation type="submission" date="2023-04" db="EMBL/GenBank/DDBJ databases">
        <title>Ambrosiozyma monospora NBRC 10751.</title>
        <authorList>
            <person name="Ichikawa N."/>
            <person name="Sato H."/>
            <person name="Tonouchi N."/>
        </authorList>
    </citation>
    <scope>NUCLEOTIDE SEQUENCE</scope>
    <source>
        <strain evidence="1">NBRC 10751</strain>
    </source>
</reference>
<proteinExistence type="predicted"/>
<dbReference type="EMBL" id="BSXS01013277">
    <property type="protein sequence ID" value="GMF03803.1"/>
    <property type="molecule type" value="Genomic_DNA"/>
</dbReference>
<evidence type="ECO:0000313" key="1">
    <source>
        <dbReference type="EMBL" id="GMF03803.1"/>
    </source>
</evidence>
<dbReference type="Proteomes" id="UP001165064">
    <property type="component" value="Unassembled WGS sequence"/>
</dbReference>
<name>A0ACB5U8N2_AMBMO</name>
<gene>
    <name evidence="1" type="ORF">Amon02_001191700</name>
</gene>
<sequence length="253" mass="28738">MGQIFKFNSSTTQKAANNRQAQQKRKEKQKDKDKDQNGGGAAPLDATSSSFLQIQENVKFLNSMDEFSYSIKPQFKTGGGKSGYLQLFHTVKLENFKTNGFPASSDSEAASKKDKTDDKSEESKVDDAKTSTPSDVNEESRAHLLKLIDNLKSNKFKCNNNNNYFNNNKQQHFYNKDFNNNSNNSTNNSNNKVPGVPTKVQEQQVVYHYKLHLHKPNNNRVNNQVQRQPVPPQPTQDHKHNNSYNSSSYNNNN</sequence>